<evidence type="ECO:0000256" key="4">
    <source>
        <dbReference type="ARBA" id="ARBA00022605"/>
    </source>
</evidence>
<evidence type="ECO:0000256" key="9">
    <source>
        <dbReference type="HAMAP-Rule" id="MF_00134"/>
    </source>
</evidence>
<keyword evidence="6 9" id="KW-0822">Tryptophan biosynthesis</keyword>
<dbReference type="NCBIfam" id="NF001377">
    <property type="entry name" value="PRK00278.2-4"/>
    <property type="match status" value="1"/>
</dbReference>
<dbReference type="InterPro" id="IPR013798">
    <property type="entry name" value="Indole-3-glycerol_P_synth_dom"/>
</dbReference>
<keyword evidence="5 9" id="KW-0210">Decarboxylase</keyword>
<feature type="domain" description="Indole-3-glycerol phosphate synthase" evidence="10">
    <location>
        <begin position="9"/>
        <end position="252"/>
    </location>
</feature>
<dbReference type="GO" id="GO:0004425">
    <property type="term" value="F:indole-3-glycerol-phosphate synthase activity"/>
    <property type="evidence" value="ECO:0007669"/>
    <property type="project" value="UniProtKB-UniRule"/>
</dbReference>
<keyword evidence="12" id="KW-1185">Reference proteome</keyword>
<dbReference type="GO" id="GO:0004640">
    <property type="term" value="F:phosphoribosylanthranilate isomerase activity"/>
    <property type="evidence" value="ECO:0007669"/>
    <property type="project" value="TreeGrafter"/>
</dbReference>
<dbReference type="InterPro" id="IPR011060">
    <property type="entry name" value="RibuloseP-bd_barrel"/>
</dbReference>
<dbReference type="Proteomes" id="UP000654670">
    <property type="component" value="Unassembled WGS sequence"/>
</dbReference>
<dbReference type="InterPro" id="IPR045186">
    <property type="entry name" value="Indole-3-glycerol_P_synth"/>
</dbReference>
<evidence type="ECO:0000256" key="6">
    <source>
        <dbReference type="ARBA" id="ARBA00022822"/>
    </source>
</evidence>
<dbReference type="GO" id="GO:0000162">
    <property type="term" value="P:L-tryptophan biosynthetic process"/>
    <property type="evidence" value="ECO:0007669"/>
    <property type="project" value="UniProtKB-UniRule"/>
</dbReference>
<evidence type="ECO:0000313" key="12">
    <source>
        <dbReference type="Proteomes" id="UP000654670"/>
    </source>
</evidence>
<dbReference type="PANTHER" id="PTHR22854:SF2">
    <property type="entry name" value="INDOLE-3-GLYCEROL-PHOSPHATE SYNTHASE"/>
    <property type="match status" value="1"/>
</dbReference>
<comment type="catalytic activity">
    <reaction evidence="1 9">
        <text>1-(2-carboxyphenylamino)-1-deoxy-D-ribulose 5-phosphate + H(+) = (1S,2R)-1-C-(indol-3-yl)glycerol 3-phosphate + CO2 + H2O</text>
        <dbReference type="Rhea" id="RHEA:23476"/>
        <dbReference type="ChEBI" id="CHEBI:15377"/>
        <dbReference type="ChEBI" id="CHEBI:15378"/>
        <dbReference type="ChEBI" id="CHEBI:16526"/>
        <dbReference type="ChEBI" id="CHEBI:58613"/>
        <dbReference type="ChEBI" id="CHEBI:58866"/>
        <dbReference type="EC" id="4.1.1.48"/>
    </reaction>
</comment>
<keyword evidence="8 9" id="KW-0456">Lyase</keyword>
<dbReference type="EC" id="4.1.1.48" evidence="9"/>
<evidence type="ECO:0000259" key="10">
    <source>
        <dbReference type="Pfam" id="PF00218"/>
    </source>
</evidence>
<evidence type="ECO:0000256" key="3">
    <source>
        <dbReference type="ARBA" id="ARBA00008737"/>
    </source>
</evidence>
<dbReference type="RefSeq" id="WP_188801901.1">
    <property type="nucleotide sequence ID" value="NZ_BMOK01000003.1"/>
</dbReference>
<dbReference type="FunFam" id="3.20.20.70:FF:000024">
    <property type="entry name" value="Indole-3-glycerol phosphate synthase"/>
    <property type="match status" value="1"/>
</dbReference>
<name>A0A917RZS2_9BACL</name>
<dbReference type="PROSITE" id="PS00614">
    <property type="entry name" value="IGPS"/>
    <property type="match status" value="1"/>
</dbReference>
<gene>
    <name evidence="9 11" type="primary">trpC</name>
    <name evidence="11" type="ORF">GCM10007968_09080</name>
</gene>
<protein>
    <recommendedName>
        <fullName evidence="9">Indole-3-glycerol phosphate synthase</fullName>
        <shortName evidence="9">IGPS</shortName>
        <ecNumber evidence="9">4.1.1.48</ecNumber>
    </recommendedName>
</protein>
<evidence type="ECO:0000256" key="5">
    <source>
        <dbReference type="ARBA" id="ARBA00022793"/>
    </source>
</evidence>
<reference evidence="11" key="2">
    <citation type="submission" date="2020-09" db="EMBL/GenBank/DDBJ databases">
        <authorList>
            <person name="Sun Q."/>
            <person name="Ohkuma M."/>
        </authorList>
    </citation>
    <scope>NUCLEOTIDE SEQUENCE</scope>
    <source>
        <strain evidence="11">JCM 15325</strain>
    </source>
</reference>
<dbReference type="Pfam" id="PF00218">
    <property type="entry name" value="IGPS"/>
    <property type="match status" value="1"/>
</dbReference>
<accession>A0A917RZS2</accession>
<dbReference type="AlphaFoldDB" id="A0A917RZS2"/>
<comment type="pathway">
    <text evidence="2 9">Amino-acid biosynthesis; L-tryptophan biosynthesis; L-tryptophan from chorismate: step 4/5.</text>
</comment>
<keyword evidence="7 9" id="KW-0057">Aromatic amino acid biosynthesis</keyword>
<dbReference type="PANTHER" id="PTHR22854">
    <property type="entry name" value="TRYPTOPHAN BIOSYNTHESIS PROTEIN"/>
    <property type="match status" value="1"/>
</dbReference>
<sequence>MYNNILDRILETKKEELDGFQMPEPMPRSEKYSLREALSRPHHALGLIAEVKQASPSKGLFREKMNVPAIAESYEHAGADAVSVLTDRTYFHGSAENLIKVRKSVRLPVLRKDFIIDERQIEEAFRIGADAVLLIAAALEPDLLYELYLAARERGLESLVEVHRIEEAEAVLSKFTPEIMGVNNRDLKTFETKLEVTAALQGTIPEDVVLVSESGVQSAADVMYLKNHGADAALVGEVLIRAHSPREKVRELFGREVNEHAARA</sequence>
<evidence type="ECO:0000313" key="11">
    <source>
        <dbReference type="EMBL" id="GGL47141.1"/>
    </source>
</evidence>
<evidence type="ECO:0000256" key="1">
    <source>
        <dbReference type="ARBA" id="ARBA00001633"/>
    </source>
</evidence>
<organism evidence="11 12">
    <name type="scientific">Sporolactobacillus putidus</name>
    <dbReference type="NCBI Taxonomy" id="492735"/>
    <lineage>
        <taxon>Bacteria</taxon>
        <taxon>Bacillati</taxon>
        <taxon>Bacillota</taxon>
        <taxon>Bacilli</taxon>
        <taxon>Bacillales</taxon>
        <taxon>Sporolactobacillaceae</taxon>
        <taxon>Sporolactobacillus</taxon>
    </lineage>
</organism>
<evidence type="ECO:0000256" key="8">
    <source>
        <dbReference type="ARBA" id="ARBA00023239"/>
    </source>
</evidence>
<dbReference type="SUPFAM" id="SSF51366">
    <property type="entry name" value="Ribulose-phoshate binding barrel"/>
    <property type="match status" value="1"/>
</dbReference>
<comment type="similarity">
    <text evidence="3 9">Belongs to the TrpC family.</text>
</comment>
<comment type="caution">
    <text evidence="11">The sequence shown here is derived from an EMBL/GenBank/DDBJ whole genome shotgun (WGS) entry which is preliminary data.</text>
</comment>
<proteinExistence type="inferred from homology"/>
<dbReference type="HAMAP" id="MF_00134_B">
    <property type="entry name" value="IGPS_B"/>
    <property type="match status" value="1"/>
</dbReference>
<dbReference type="InterPro" id="IPR013785">
    <property type="entry name" value="Aldolase_TIM"/>
</dbReference>
<keyword evidence="4 9" id="KW-0028">Amino-acid biosynthesis</keyword>
<dbReference type="InterPro" id="IPR001468">
    <property type="entry name" value="Indole-3-GlycerolPSynthase_CS"/>
</dbReference>
<dbReference type="EMBL" id="BMOK01000003">
    <property type="protein sequence ID" value="GGL47141.1"/>
    <property type="molecule type" value="Genomic_DNA"/>
</dbReference>
<evidence type="ECO:0000256" key="2">
    <source>
        <dbReference type="ARBA" id="ARBA00004696"/>
    </source>
</evidence>
<dbReference type="CDD" id="cd00331">
    <property type="entry name" value="IGPS"/>
    <property type="match status" value="1"/>
</dbReference>
<dbReference type="Gene3D" id="3.20.20.70">
    <property type="entry name" value="Aldolase class I"/>
    <property type="match status" value="1"/>
</dbReference>
<reference evidence="11" key="1">
    <citation type="journal article" date="2014" name="Int. J. Syst. Evol. Microbiol.">
        <title>Complete genome sequence of Corynebacterium casei LMG S-19264T (=DSM 44701T), isolated from a smear-ripened cheese.</title>
        <authorList>
            <consortium name="US DOE Joint Genome Institute (JGI-PGF)"/>
            <person name="Walter F."/>
            <person name="Albersmeier A."/>
            <person name="Kalinowski J."/>
            <person name="Ruckert C."/>
        </authorList>
    </citation>
    <scope>NUCLEOTIDE SEQUENCE</scope>
    <source>
        <strain evidence="11">JCM 15325</strain>
    </source>
</reference>
<evidence type="ECO:0000256" key="7">
    <source>
        <dbReference type="ARBA" id="ARBA00023141"/>
    </source>
</evidence>